<evidence type="ECO:0000256" key="3">
    <source>
        <dbReference type="ARBA" id="ARBA00022574"/>
    </source>
</evidence>
<dbReference type="PANTHER" id="PTHR14927:SF0">
    <property type="entry name" value="NUCLEOLAR PROTEIN 10"/>
    <property type="match status" value="1"/>
</dbReference>
<keyword evidence="3 6" id="KW-0853">WD repeat</keyword>
<feature type="compositionally biased region" description="Basic and acidic residues" evidence="7">
    <location>
        <begin position="614"/>
        <end position="624"/>
    </location>
</feature>
<comment type="similarity">
    <text evidence="2">Belongs to the WD repeat NOL10/ENP2 family.</text>
</comment>
<dbReference type="InterPro" id="IPR056550">
    <property type="entry name" value="NOL10_2nd"/>
</dbReference>
<feature type="region of interest" description="Disordered" evidence="7">
    <location>
        <begin position="518"/>
        <end position="642"/>
    </location>
</feature>
<dbReference type="PANTHER" id="PTHR14927">
    <property type="entry name" value="NUCLEOLAR PROTEIN 10"/>
    <property type="match status" value="1"/>
</dbReference>
<evidence type="ECO:0000259" key="8">
    <source>
        <dbReference type="Pfam" id="PF08159"/>
    </source>
</evidence>
<protein>
    <recommendedName>
        <fullName evidence="13">NUC153 domain-containing protein</fullName>
    </recommendedName>
</protein>
<feature type="repeat" description="WD" evidence="6">
    <location>
        <begin position="240"/>
        <end position="281"/>
    </location>
</feature>
<evidence type="ECO:0000313" key="11">
    <source>
        <dbReference type="EMBL" id="KAK8150507.1"/>
    </source>
</evidence>
<evidence type="ECO:0000256" key="4">
    <source>
        <dbReference type="ARBA" id="ARBA00022737"/>
    </source>
</evidence>
<evidence type="ECO:0000259" key="10">
    <source>
        <dbReference type="Pfam" id="PF23098"/>
    </source>
</evidence>
<evidence type="ECO:0000256" key="2">
    <source>
        <dbReference type="ARBA" id="ARBA00005264"/>
    </source>
</evidence>
<dbReference type="PROSITE" id="PS50082">
    <property type="entry name" value="WD_REPEATS_2"/>
    <property type="match status" value="1"/>
</dbReference>
<comment type="caution">
    <text evidence="11">The sequence shown here is derived from an EMBL/GenBank/DDBJ whole genome shotgun (WGS) entry which is preliminary data.</text>
</comment>
<feature type="compositionally biased region" description="Polar residues" evidence="7">
    <location>
        <begin position="633"/>
        <end position="642"/>
    </location>
</feature>
<dbReference type="Pfam" id="PF23097">
    <property type="entry name" value="NOL10_2nd"/>
    <property type="match status" value="1"/>
</dbReference>
<evidence type="ECO:0000256" key="1">
    <source>
        <dbReference type="ARBA" id="ARBA00004604"/>
    </source>
</evidence>
<accession>A0AAW0S837</accession>
<evidence type="ECO:0000256" key="5">
    <source>
        <dbReference type="ARBA" id="ARBA00023242"/>
    </source>
</evidence>
<dbReference type="InterPro" id="IPR001680">
    <property type="entry name" value="WD40_rpt"/>
</dbReference>
<dbReference type="InterPro" id="IPR036322">
    <property type="entry name" value="WD40_repeat_dom_sf"/>
</dbReference>
<dbReference type="Proteomes" id="UP001397290">
    <property type="component" value="Unassembled WGS sequence"/>
</dbReference>
<proteinExistence type="inferred from homology"/>
<feature type="domain" description="Nucleolar protein 10-like second" evidence="9">
    <location>
        <begin position="388"/>
        <end position="436"/>
    </location>
</feature>
<dbReference type="EMBL" id="JAAHCF010000014">
    <property type="protein sequence ID" value="KAK8150507.1"/>
    <property type="molecule type" value="Genomic_DNA"/>
</dbReference>
<keyword evidence="5" id="KW-0539">Nucleus</keyword>
<feature type="compositionally biased region" description="Basic and acidic residues" evidence="7">
    <location>
        <begin position="595"/>
        <end position="605"/>
    </location>
</feature>
<dbReference type="InterPro" id="IPR056551">
    <property type="entry name" value="Beta-prop_NOL10_N"/>
</dbReference>
<dbReference type="InterPro" id="IPR040382">
    <property type="entry name" value="NOL10/Enp2"/>
</dbReference>
<evidence type="ECO:0000256" key="6">
    <source>
        <dbReference type="PROSITE-ProRule" id="PRU00221"/>
    </source>
</evidence>
<reference evidence="11 12" key="1">
    <citation type="submission" date="2020-02" db="EMBL/GenBank/DDBJ databases">
        <title>Comparative genomics of the hypocrealean fungal genus Beauvera.</title>
        <authorList>
            <person name="Showalter D.N."/>
            <person name="Bushley K.E."/>
            <person name="Rehner S.A."/>
        </authorList>
    </citation>
    <scope>NUCLEOTIDE SEQUENCE [LARGE SCALE GENOMIC DNA]</scope>
    <source>
        <strain evidence="11 12">ARSEF4384</strain>
    </source>
</reference>
<dbReference type="AlphaFoldDB" id="A0AAW0S837"/>
<feature type="domain" description="Nucleolar protein 10-like N-terminal" evidence="10">
    <location>
        <begin position="19"/>
        <end position="382"/>
    </location>
</feature>
<dbReference type="Pfam" id="PF08159">
    <property type="entry name" value="NUC153"/>
    <property type="match status" value="1"/>
</dbReference>
<dbReference type="GO" id="GO:0032040">
    <property type="term" value="C:small-subunit processome"/>
    <property type="evidence" value="ECO:0007669"/>
    <property type="project" value="TreeGrafter"/>
</dbReference>
<dbReference type="GO" id="GO:0030686">
    <property type="term" value="C:90S preribosome"/>
    <property type="evidence" value="ECO:0007669"/>
    <property type="project" value="TreeGrafter"/>
</dbReference>
<comment type="subcellular location">
    <subcellularLocation>
        <location evidence="1">Nucleus</location>
        <location evidence="1">Nucleolus</location>
    </subcellularLocation>
</comment>
<feature type="domain" description="NUC153" evidence="8">
    <location>
        <begin position="495"/>
        <end position="523"/>
    </location>
</feature>
<gene>
    <name evidence="11" type="ORF">G3M48_001405</name>
</gene>
<dbReference type="InterPro" id="IPR012580">
    <property type="entry name" value="NUC153"/>
</dbReference>
<dbReference type="Gene3D" id="2.130.10.10">
    <property type="entry name" value="YVTN repeat-like/Quinoprotein amine dehydrogenase"/>
    <property type="match status" value="1"/>
</dbReference>
<keyword evidence="4" id="KW-0677">Repeat</keyword>
<organism evidence="11 12">
    <name type="scientific">Beauveria asiatica</name>
    <dbReference type="NCBI Taxonomy" id="1069075"/>
    <lineage>
        <taxon>Eukaryota</taxon>
        <taxon>Fungi</taxon>
        <taxon>Dikarya</taxon>
        <taxon>Ascomycota</taxon>
        <taxon>Pezizomycotina</taxon>
        <taxon>Sordariomycetes</taxon>
        <taxon>Hypocreomycetidae</taxon>
        <taxon>Hypocreales</taxon>
        <taxon>Cordycipitaceae</taxon>
        <taxon>Beauveria</taxon>
    </lineage>
</organism>
<name>A0AAW0S837_9HYPO</name>
<keyword evidence="12" id="KW-1185">Reference proteome</keyword>
<evidence type="ECO:0008006" key="13">
    <source>
        <dbReference type="Google" id="ProtNLM"/>
    </source>
</evidence>
<evidence type="ECO:0000259" key="9">
    <source>
        <dbReference type="Pfam" id="PF23097"/>
    </source>
</evidence>
<dbReference type="GO" id="GO:0000462">
    <property type="term" value="P:maturation of SSU-rRNA from tricistronic rRNA transcript (SSU-rRNA, 5.8S rRNA, LSU-rRNA)"/>
    <property type="evidence" value="ECO:0007669"/>
    <property type="project" value="TreeGrafter"/>
</dbReference>
<dbReference type="Pfam" id="PF23098">
    <property type="entry name" value="Beta-prop_NOL10_N"/>
    <property type="match status" value="1"/>
</dbReference>
<dbReference type="InterPro" id="IPR015943">
    <property type="entry name" value="WD40/YVTN_repeat-like_dom_sf"/>
</dbReference>
<dbReference type="SMART" id="SM00320">
    <property type="entry name" value="WD40"/>
    <property type="match status" value="2"/>
</dbReference>
<sequence length="642" mass="72567">MKLSNPGTVTVYTISGSNTARQLPEWLARRRKRSLKNDAEYQSRVELLQDFEFEEASSCIRISEDGDWVMSTGTYKPQIHVHNLPQLGLSFARHTNSLNHSFVLLSTDYTKSLHLQTDRRIEFHTPMGCHYEVRLPRYGRDIKYDRNATEALIPAVGIDADGKGEVFRMNLEAGRFMKSYQIEVGGDDDLTGGGLQGGIHVGSVNVAAIAERSHNLLAFGTSIGTVEFWDPRSKSRVALLAGHDGEVTALDFNESGLSLATGSSTGMVQLFDLRRPTPMLKKDHGYGFPVQNLKHMTTLSQEKKVMSADKRIIKIWDEKDGEPWTSVEPAVDLNDVAWCKDSGMLLTANEGPQQHAFFVPQLGPAPKWCSFLDNMVEEMAEEVRTETYDNYKFLSLPELKQLSLDHLVGKSNLLRPYMHGYFVASKLYEQAKLIANPYAFEEERTRRIKDKIEKERASRIRGSKKVKVNQRVVDRLLKKQENRGEVDTKAGLLGDSRFSKLFEDEEYKVDETSREFQVLNPSTFVEPDQQPDPKAPKRYQAKDSDDEASDDEIRAAPKQAADVTMRVSSTQNHGRPLKDTSLGSRQSGPGRHSKSRNEVVGDREVTFVPKSKKRNQEEVPEKSQRQFNAGRRSASSNTFRKM</sequence>
<evidence type="ECO:0000313" key="12">
    <source>
        <dbReference type="Proteomes" id="UP001397290"/>
    </source>
</evidence>
<dbReference type="SUPFAM" id="SSF50978">
    <property type="entry name" value="WD40 repeat-like"/>
    <property type="match status" value="1"/>
</dbReference>
<evidence type="ECO:0000256" key="7">
    <source>
        <dbReference type="SAM" id="MobiDB-lite"/>
    </source>
</evidence>
<dbReference type="PROSITE" id="PS50294">
    <property type="entry name" value="WD_REPEATS_REGION"/>
    <property type="match status" value="1"/>
</dbReference>